<dbReference type="GeneID" id="63818299"/>
<dbReference type="RefSeq" id="XP_040757321.1">
    <property type="nucleotide sequence ID" value="XM_040901267.1"/>
</dbReference>
<proteinExistence type="predicted"/>
<keyword evidence="3" id="KW-1185">Reference proteome</keyword>
<dbReference type="InParanoid" id="A0A165ASJ4"/>
<name>A0A165ASJ4_9APHY</name>
<accession>A0A165ASJ4</accession>
<reference evidence="2 3" key="1">
    <citation type="journal article" date="2016" name="Mol. Biol. Evol.">
        <title>Comparative Genomics of Early-Diverging Mushroom-Forming Fungi Provides Insights into the Origins of Lignocellulose Decay Capabilities.</title>
        <authorList>
            <person name="Nagy L.G."/>
            <person name="Riley R."/>
            <person name="Tritt A."/>
            <person name="Adam C."/>
            <person name="Daum C."/>
            <person name="Floudas D."/>
            <person name="Sun H."/>
            <person name="Yadav J.S."/>
            <person name="Pangilinan J."/>
            <person name="Larsson K.H."/>
            <person name="Matsuura K."/>
            <person name="Barry K."/>
            <person name="Labutti K."/>
            <person name="Kuo R."/>
            <person name="Ohm R.A."/>
            <person name="Bhattacharya S.S."/>
            <person name="Shirouzu T."/>
            <person name="Yoshinaga Y."/>
            <person name="Martin F.M."/>
            <person name="Grigoriev I.V."/>
            <person name="Hibbett D.S."/>
        </authorList>
    </citation>
    <scope>NUCLEOTIDE SEQUENCE [LARGE SCALE GENOMIC DNA]</scope>
    <source>
        <strain evidence="2 3">93-53</strain>
    </source>
</reference>
<dbReference type="Proteomes" id="UP000076871">
    <property type="component" value="Unassembled WGS sequence"/>
</dbReference>
<organism evidence="2 3">
    <name type="scientific">Laetiporus sulphureus 93-53</name>
    <dbReference type="NCBI Taxonomy" id="1314785"/>
    <lineage>
        <taxon>Eukaryota</taxon>
        <taxon>Fungi</taxon>
        <taxon>Dikarya</taxon>
        <taxon>Basidiomycota</taxon>
        <taxon>Agaricomycotina</taxon>
        <taxon>Agaricomycetes</taxon>
        <taxon>Polyporales</taxon>
        <taxon>Laetiporus</taxon>
    </lineage>
</organism>
<protein>
    <submittedName>
        <fullName evidence="2">Uncharacterized protein</fullName>
    </submittedName>
</protein>
<evidence type="ECO:0000313" key="2">
    <source>
        <dbReference type="EMBL" id="KZS99580.1"/>
    </source>
</evidence>
<evidence type="ECO:0000256" key="1">
    <source>
        <dbReference type="SAM" id="MobiDB-lite"/>
    </source>
</evidence>
<sequence length="219" mass="24410">MRISSSQPKLPASPRANMTLYQGTRQRHKDYRKSRFLALLLQVYLHGRADNASARWLVCSSETPRLIVNASRKVRSREIASQADTAATRRCLPPAVLHTGCGRKACALLCPRLSRQSSPRVAQMADHRQVRPSTDEESASLLQSVDYPDGEQQRPRPRSPFASLVQEPPGLEPTSPPVEAECLTAQCITLSSSILASRSVRELLRFCQRWLAEGAPYTF</sequence>
<dbReference type="EMBL" id="KV427772">
    <property type="protein sequence ID" value="KZS99580.1"/>
    <property type="molecule type" value="Genomic_DNA"/>
</dbReference>
<dbReference type="AlphaFoldDB" id="A0A165ASJ4"/>
<evidence type="ECO:0000313" key="3">
    <source>
        <dbReference type="Proteomes" id="UP000076871"/>
    </source>
</evidence>
<feature type="region of interest" description="Disordered" evidence="1">
    <location>
        <begin position="120"/>
        <end position="176"/>
    </location>
</feature>
<gene>
    <name evidence="2" type="ORF">LAESUDRAFT_126006</name>
</gene>